<sequence length="142" mass="17482">MYAHTLSYDYSKYIGIIKNCKILHIKFYAEMLNIQLYFIYNVAGLKILYCNFNSREPFEYIVLKIICASIFPFTYFYFYILYYIITSFIFYINFFMLRFTTLYFLINHQFITITLHYAYEYLCYVKCSFQIFVAQVYLYLQV</sequence>
<accession>A0A397V994</accession>
<proteinExistence type="predicted"/>
<evidence type="ECO:0000313" key="3">
    <source>
        <dbReference type="Proteomes" id="UP000266673"/>
    </source>
</evidence>
<keyword evidence="1" id="KW-1133">Transmembrane helix</keyword>
<evidence type="ECO:0000313" key="2">
    <source>
        <dbReference type="EMBL" id="RIB17887.1"/>
    </source>
</evidence>
<dbReference type="Proteomes" id="UP000266673">
    <property type="component" value="Unassembled WGS sequence"/>
</dbReference>
<dbReference type="EMBL" id="QKWP01000576">
    <property type="protein sequence ID" value="RIB17887.1"/>
    <property type="molecule type" value="Genomic_DNA"/>
</dbReference>
<keyword evidence="1" id="KW-0812">Transmembrane</keyword>
<gene>
    <name evidence="2" type="ORF">C2G38_1393794</name>
</gene>
<evidence type="ECO:0000256" key="1">
    <source>
        <dbReference type="SAM" id="Phobius"/>
    </source>
</evidence>
<name>A0A397V994_9GLOM</name>
<feature type="transmembrane region" description="Helical" evidence="1">
    <location>
        <begin position="88"/>
        <end position="106"/>
    </location>
</feature>
<keyword evidence="1" id="KW-0472">Membrane</keyword>
<feature type="transmembrane region" description="Helical" evidence="1">
    <location>
        <begin position="61"/>
        <end position="82"/>
    </location>
</feature>
<feature type="transmembrane region" description="Helical" evidence="1">
    <location>
        <begin position="118"/>
        <end position="140"/>
    </location>
</feature>
<organism evidence="2 3">
    <name type="scientific">Gigaspora rosea</name>
    <dbReference type="NCBI Taxonomy" id="44941"/>
    <lineage>
        <taxon>Eukaryota</taxon>
        <taxon>Fungi</taxon>
        <taxon>Fungi incertae sedis</taxon>
        <taxon>Mucoromycota</taxon>
        <taxon>Glomeromycotina</taxon>
        <taxon>Glomeromycetes</taxon>
        <taxon>Diversisporales</taxon>
        <taxon>Gigasporaceae</taxon>
        <taxon>Gigaspora</taxon>
    </lineage>
</organism>
<comment type="caution">
    <text evidence="2">The sequence shown here is derived from an EMBL/GenBank/DDBJ whole genome shotgun (WGS) entry which is preliminary data.</text>
</comment>
<keyword evidence="3" id="KW-1185">Reference proteome</keyword>
<feature type="transmembrane region" description="Helical" evidence="1">
    <location>
        <begin position="31"/>
        <end position="49"/>
    </location>
</feature>
<reference evidence="2 3" key="1">
    <citation type="submission" date="2018-06" db="EMBL/GenBank/DDBJ databases">
        <title>Comparative genomics reveals the genomic features of Rhizophagus irregularis, R. cerebriforme, R. diaphanum and Gigaspora rosea, and their symbiotic lifestyle signature.</title>
        <authorList>
            <person name="Morin E."/>
            <person name="San Clemente H."/>
            <person name="Chen E.C.H."/>
            <person name="De La Providencia I."/>
            <person name="Hainaut M."/>
            <person name="Kuo A."/>
            <person name="Kohler A."/>
            <person name="Murat C."/>
            <person name="Tang N."/>
            <person name="Roy S."/>
            <person name="Loubradou J."/>
            <person name="Henrissat B."/>
            <person name="Grigoriev I.V."/>
            <person name="Corradi N."/>
            <person name="Roux C."/>
            <person name="Martin F.M."/>
        </authorList>
    </citation>
    <scope>NUCLEOTIDE SEQUENCE [LARGE SCALE GENOMIC DNA]</scope>
    <source>
        <strain evidence="2 3">DAOM 194757</strain>
    </source>
</reference>
<evidence type="ECO:0008006" key="4">
    <source>
        <dbReference type="Google" id="ProtNLM"/>
    </source>
</evidence>
<dbReference type="AlphaFoldDB" id="A0A397V994"/>
<protein>
    <recommendedName>
        <fullName evidence="4">Transmembrane protein</fullName>
    </recommendedName>
</protein>